<accession>A0A8S5NPL0</accession>
<evidence type="ECO:0000256" key="1">
    <source>
        <dbReference type="SAM" id="Phobius"/>
    </source>
</evidence>
<feature type="transmembrane region" description="Helical" evidence="1">
    <location>
        <begin position="14"/>
        <end position="39"/>
    </location>
</feature>
<dbReference type="EMBL" id="BK015211">
    <property type="protein sequence ID" value="DAD96160.1"/>
    <property type="molecule type" value="Genomic_DNA"/>
</dbReference>
<reference evidence="2" key="1">
    <citation type="journal article" date="2021" name="Proc. Natl. Acad. Sci. U.S.A.">
        <title>A Catalog of Tens of Thousands of Viruses from Human Metagenomes Reveals Hidden Associations with Chronic Diseases.</title>
        <authorList>
            <person name="Tisza M.J."/>
            <person name="Buck C.B."/>
        </authorList>
    </citation>
    <scope>NUCLEOTIDE SEQUENCE</scope>
    <source>
        <strain evidence="2">CthcR2</strain>
    </source>
</reference>
<proteinExistence type="predicted"/>
<keyword evidence="1" id="KW-0812">Transmembrane</keyword>
<name>A0A8S5NPL0_9VIRU</name>
<keyword evidence="1" id="KW-0472">Membrane</keyword>
<keyword evidence="1" id="KW-1133">Transmembrane helix</keyword>
<evidence type="ECO:0000313" key="2">
    <source>
        <dbReference type="EMBL" id="DAD96160.1"/>
    </source>
</evidence>
<sequence length="74" mass="8412">MKITPQQWIEVVKLISTFVIGLISALCIQSCTASMSVFWKNSNSKQESRQTVEQSVDSTRINVQPNVYVCFLEK</sequence>
<protein>
    <submittedName>
        <fullName evidence="2">Uncharacterized protein</fullName>
    </submittedName>
</protein>
<organism evidence="2">
    <name type="scientific">Microviridae sp. cthcR2</name>
    <dbReference type="NCBI Taxonomy" id="2826741"/>
    <lineage>
        <taxon>Viruses</taxon>
        <taxon>Monodnaviria</taxon>
        <taxon>Sangervirae</taxon>
        <taxon>Phixviricota</taxon>
        <taxon>Malgrandaviricetes</taxon>
        <taxon>Petitvirales</taxon>
        <taxon>Microviridae</taxon>
    </lineage>
</organism>